<evidence type="ECO:0000313" key="3">
    <source>
        <dbReference type="EMBL" id="KAK4507513.1"/>
    </source>
</evidence>
<keyword evidence="1" id="KW-0560">Oxidoreductase</keyword>
<reference evidence="3 4" key="1">
    <citation type="journal article" date="2023" name="G3 (Bethesda)">
        <title>A chromosome-level genome assembly of Zasmidium syzygii isolated from banana leaves.</title>
        <authorList>
            <person name="van Westerhoven A.C."/>
            <person name="Mehrabi R."/>
            <person name="Talebi R."/>
            <person name="Steentjes M.B.F."/>
            <person name="Corcolon B."/>
            <person name="Chong P.A."/>
            <person name="Kema G.H.J."/>
            <person name="Seidl M.F."/>
        </authorList>
    </citation>
    <scope>NUCLEOTIDE SEQUENCE [LARGE SCALE GENOMIC DNA]</scope>
    <source>
        <strain evidence="3 4">P124</strain>
    </source>
</reference>
<proteinExistence type="inferred from homology"/>
<sequence>MSTATTNLPSTVSTRLNYYLELDQGGTAFSYPGTARDKLRKYDVVEKQVTDLRSCKETFTLDRNGFQLVRHESAEKLFDDEARVKSSVYEETAELLKAVTGATRAVPFSHIIRRQSHQETIEAAKKVEKMDIVPFMNPAMFCHVDQSYNGALQVLEDNMASGEAERLARSRWGIINVWRPIERTVLREPLAVCDGRTVDEADLRPVMALLPQKGAGTFDQVSKGKGFEIWNLARNEKHRWYYASEMTPQEVLFIKCFDSKKDRTRLSPHTAFQCEFDEGPPRQSIEVRCLVFWEADNVE</sequence>
<organism evidence="3 4">
    <name type="scientific">Zasmidium cellare</name>
    <name type="common">Wine cellar mold</name>
    <name type="synonym">Racodium cellare</name>
    <dbReference type="NCBI Taxonomy" id="395010"/>
    <lineage>
        <taxon>Eukaryota</taxon>
        <taxon>Fungi</taxon>
        <taxon>Dikarya</taxon>
        <taxon>Ascomycota</taxon>
        <taxon>Pezizomycotina</taxon>
        <taxon>Dothideomycetes</taxon>
        <taxon>Dothideomycetidae</taxon>
        <taxon>Mycosphaerellales</taxon>
        <taxon>Mycosphaerellaceae</taxon>
        <taxon>Zasmidium</taxon>
    </lineage>
</organism>
<accession>A0ABR0F233</accession>
<comment type="caution">
    <text evidence="3">The sequence shown here is derived from an EMBL/GenBank/DDBJ whole genome shotgun (WGS) entry which is preliminary data.</text>
</comment>
<dbReference type="EMBL" id="JAXOVC010000001">
    <property type="protein sequence ID" value="KAK4507513.1"/>
    <property type="molecule type" value="Genomic_DNA"/>
</dbReference>
<dbReference type="PANTHER" id="PTHR34598:SF3">
    <property type="entry name" value="OXIDOREDUCTASE AN1597"/>
    <property type="match status" value="1"/>
</dbReference>
<evidence type="ECO:0000256" key="1">
    <source>
        <dbReference type="ARBA" id="ARBA00023002"/>
    </source>
</evidence>
<comment type="similarity">
    <text evidence="2">Belongs to the asaB hydroxylase/desaturase family.</text>
</comment>
<evidence type="ECO:0008006" key="5">
    <source>
        <dbReference type="Google" id="ProtNLM"/>
    </source>
</evidence>
<dbReference type="NCBIfam" id="NF041278">
    <property type="entry name" value="CmcJ_NvfI_EfuI"/>
    <property type="match status" value="1"/>
</dbReference>
<evidence type="ECO:0000256" key="2">
    <source>
        <dbReference type="ARBA" id="ARBA00023604"/>
    </source>
</evidence>
<keyword evidence="4" id="KW-1185">Reference proteome</keyword>
<protein>
    <recommendedName>
        <fullName evidence="5">GA4 desaturase family protein</fullName>
    </recommendedName>
</protein>
<dbReference type="InterPro" id="IPR044053">
    <property type="entry name" value="AsaB-like"/>
</dbReference>
<dbReference type="PANTHER" id="PTHR34598">
    <property type="entry name" value="BLL6449 PROTEIN"/>
    <property type="match status" value="1"/>
</dbReference>
<name>A0ABR0F233_ZASCE</name>
<dbReference type="Proteomes" id="UP001305779">
    <property type="component" value="Unassembled WGS sequence"/>
</dbReference>
<gene>
    <name evidence="3" type="ORF">PRZ48_001248</name>
</gene>
<evidence type="ECO:0000313" key="4">
    <source>
        <dbReference type="Proteomes" id="UP001305779"/>
    </source>
</evidence>